<dbReference type="Gene3D" id="3.40.50.1820">
    <property type="entry name" value="alpha/beta hydrolase"/>
    <property type="match status" value="1"/>
</dbReference>
<evidence type="ECO:0000259" key="6">
    <source>
        <dbReference type="Pfam" id="PF24708"/>
    </source>
</evidence>
<proteinExistence type="predicted"/>
<keyword evidence="3" id="KW-0732">Signal</keyword>
<dbReference type="GO" id="GO:0006629">
    <property type="term" value="P:lipid metabolic process"/>
    <property type="evidence" value="ECO:0007669"/>
    <property type="project" value="UniProtKB-KW"/>
</dbReference>
<sequence length="606" mass="69288">MSKFLKNLINKSTSQKTITSSTAYQDDDEINYATEIEGSIEGSSVYGAFPVESSDSTDYSCTETVKDIQLIFEGENKDTFVLVPGLLPYDTIELPFFGGIIVADYWRDVKEQIDDPYITNPNSFGSLHDRAVELYYQIKGGQVDYGRSHSRRFCHRQLGQTYEGLVPDWSPENPIVLIGKGYGATTALHLQHLLSTNFFGQHTSGNMVKGVICWSAPHRGSTLPYYLGLEPGSKCIVNPISILQLLLSLIHLICYFSFLERFFNFNLNDQWYLASKSEGGEQSLCSALTARSRFTYFGDNFLVDWSVEGARTRYSGDEKDKHILDPNCVYINYISTCQTWKSKITGYHWPRLSWRNLHTTFISFILGRYKFSPDVEQKVLRTASSTFWPNDGSLSVYSQQPPPHQQILMNIALDQRLYDPIEHETTPGVWYNVYVDDRTQTFLFDSEPFLATLPLIEHILKWSLIKKFNEFLMRNVDDFESFYVNFVEYCERKLVLSGQHEDNIDTSSKSYNTTIIAEHVEKYTSDKAGLEWIHKIETIEILNSPSKMFYWVKKYQASLENGILPESGSNDKISGNPFTATPCMQGPTFVKAKHKLTAEDYKASVI</sequence>
<reference evidence="7" key="1">
    <citation type="submission" date="2021-06" db="EMBL/GenBank/DDBJ databases">
        <authorList>
            <person name="Kallberg Y."/>
            <person name="Tangrot J."/>
            <person name="Rosling A."/>
        </authorList>
    </citation>
    <scope>NUCLEOTIDE SEQUENCE</scope>
    <source>
        <strain evidence="7">FL966</strain>
    </source>
</reference>
<feature type="domain" description="Lipase-like C-terminal" evidence="6">
    <location>
        <begin position="106"/>
        <end position="195"/>
    </location>
</feature>
<keyword evidence="4" id="KW-0378">Hydrolase</keyword>
<name>A0A9N9IC77_9GLOM</name>
<dbReference type="EMBL" id="CAJVQA010014097">
    <property type="protein sequence ID" value="CAG8728918.1"/>
    <property type="molecule type" value="Genomic_DNA"/>
</dbReference>
<dbReference type="SUPFAM" id="SSF53474">
    <property type="entry name" value="alpha/beta-Hydrolases"/>
    <property type="match status" value="1"/>
</dbReference>
<comment type="subcellular location">
    <subcellularLocation>
        <location evidence="1">Secreted</location>
    </subcellularLocation>
</comment>
<evidence type="ECO:0000256" key="4">
    <source>
        <dbReference type="ARBA" id="ARBA00022801"/>
    </source>
</evidence>
<evidence type="ECO:0000313" key="7">
    <source>
        <dbReference type="EMBL" id="CAG8728918.1"/>
    </source>
</evidence>
<dbReference type="Proteomes" id="UP000789759">
    <property type="component" value="Unassembled WGS sequence"/>
</dbReference>
<dbReference type="InterPro" id="IPR029058">
    <property type="entry name" value="AB_hydrolase_fold"/>
</dbReference>
<keyword evidence="5" id="KW-0443">Lipid metabolism</keyword>
<dbReference type="AlphaFoldDB" id="A0A9N9IC77"/>
<protein>
    <submittedName>
        <fullName evidence="7">10406_t:CDS:1</fullName>
    </submittedName>
</protein>
<keyword evidence="2" id="KW-0964">Secreted</keyword>
<gene>
    <name evidence="7" type="ORF">CPELLU_LOCUS13361</name>
</gene>
<dbReference type="PANTHER" id="PTHR34043">
    <property type="entry name" value="ALPHA/BETA-HYDROLASES SUPERFAMILY PROTEIN"/>
    <property type="match status" value="1"/>
</dbReference>
<dbReference type="OrthoDB" id="206848at2759"/>
<dbReference type="InterPro" id="IPR056304">
    <property type="entry name" value="Lip-like_C"/>
</dbReference>
<organism evidence="7 8">
    <name type="scientific">Cetraspora pellucida</name>
    <dbReference type="NCBI Taxonomy" id="1433469"/>
    <lineage>
        <taxon>Eukaryota</taxon>
        <taxon>Fungi</taxon>
        <taxon>Fungi incertae sedis</taxon>
        <taxon>Mucoromycota</taxon>
        <taxon>Glomeromycotina</taxon>
        <taxon>Glomeromycetes</taxon>
        <taxon>Diversisporales</taxon>
        <taxon>Gigasporaceae</taxon>
        <taxon>Cetraspora</taxon>
    </lineage>
</organism>
<evidence type="ECO:0000256" key="3">
    <source>
        <dbReference type="ARBA" id="ARBA00022729"/>
    </source>
</evidence>
<keyword evidence="8" id="KW-1185">Reference proteome</keyword>
<evidence type="ECO:0000256" key="1">
    <source>
        <dbReference type="ARBA" id="ARBA00004613"/>
    </source>
</evidence>
<dbReference type="GO" id="GO:0016787">
    <property type="term" value="F:hydrolase activity"/>
    <property type="evidence" value="ECO:0007669"/>
    <property type="project" value="UniProtKB-KW"/>
</dbReference>
<dbReference type="GO" id="GO:0005576">
    <property type="term" value="C:extracellular region"/>
    <property type="evidence" value="ECO:0007669"/>
    <property type="project" value="UniProtKB-SubCell"/>
</dbReference>
<evidence type="ECO:0000256" key="2">
    <source>
        <dbReference type="ARBA" id="ARBA00022525"/>
    </source>
</evidence>
<dbReference type="Pfam" id="PF24708">
    <property type="entry name" value="Lip_C"/>
    <property type="match status" value="1"/>
</dbReference>
<comment type="caution">
    <text evidence="7">The sequence shown here is derived from an EMBL/GenBank/DDBJ whole genome shotgun (WGS) entry which is preliminary data.</text>
</comment>
<dbReference type="PANTHER" id="PTHR34043:SF3">
    <property type="entry name" value="ALPHA_BETA-HYDROLASES SUPERFAMILY PROTEIN"/>
    <property type="match status" value="1"/>
</dbReference>
<accession>A0A9N9IC77</accession>
<evidence type="ECO:0000313" key="8">
    <source>
        <dbReference type="Proteomes" id="UP000789759"/>
    </source>
</evidence>
<evidence type="ECO:0000256" key="5">
    <source>
        <dbReference type="ARBA" id="ARBA00023098"/>
    </source>
</evidence>